<dbReference type="STRING" id="4572.M7ZI00"/>
<proteinExistence type="predicted"/>
<gene>
    <name evidence="3" type="ORF">TRIUR3_21722</name>
</gene>
<dbReference type="GO" id="GO:0004467">
    <property type="term" value="F:long-chain fatty acid-CoA ligase activity"/>
    <property type="evidence" value="ECO:0007669"/>
    <property type="project" value="TreeGrafter"/>
</dbReference>
<name>M7ZI00_TRIUA</name>
<evidence type="ECO:0000313" key="3">
    <source>
        <dbReference type="EMBL" id="EMS47729.1"/>
    </source>
</evidence>
<dbReference type="AlphaFoldDB" id="M7ZI00"/>
<evidence type="ECO:0000256" key="1">
    <source>
        <dbReference type="ARBA" id="ARBA00022741"/>
    </source>
</evidence>
<keyword evidence="1" id="KW-0547">Nucleotide-binding</keyword>
<protein>
    <submittedName>
        <fullName evidence="3">Uncharacterized protein</fullName>
    </submittedName>
</protein>
<dbReference type="GO" id="GO:0005524">
    <property type="term" value="F:ATP binding"/>
    <property type="evidence" value="ECO:0007669"/>
    <property type="project" value="UniProtKB-KW"/>
</dbReference>
<dbReference type="eggNOG" id="KOG1256">
    <property type="taxonomic scope" value="Eukaryota"/>
</dbReference>
<dbReference type="PANTHER" id="PTHR43272:SF33">
    <property type="entry name" value="AMP-BINDING DOMAIN-CONTAINING PROTEIN-RELATED"/>
    <property type="match status" value="1"/>
</dbReference>
<dbReference type="GO" id="GO:0005783">
    <property type="term" value="C:endoplasmic reticulum"/>
    <property type="evidence" value="ECO:0007669"/>
    <property type="project" value="TreeGrafter"/>
</dbReference>
<dbReference type="PANTHER" id="PTHR43272">
    <property type="entry name" value="LONG-CHAIN-FATTY-ACID--COA LIGASE"/>
    <property type="match status" value="1"/>
</dbReference>
<reference evidence="3" key="1">
    <citation type="journal article" date="2013" name="Nature">
        <title>Draft genome of the wheat A-genome progenitor Triticum urartu.</title>
        <authorList>
            <person name="Ling H.Q."/>
            <person name="Zhao S."/>
            <person name="Liu D."/>
            <person name="Wang J."/>
            <person name="Sun H."/>
            <person name="Zhang C."/>
            <person name="Fan H."/>
            <person name="Li D."/>
            <person name="Dong L."/>
            <person name="Tao Y."/>
            <person name="Gao C."/>
            <person name="Wu H."/>
            <person name="Li Y."/>
            <person name="Cui Y."/>
            <person name="Guo X."/>
            <person name="Zheng S."/>
            <person name="Wang B."/>
            <person name="Yu K."/>
            <person name="Liang Q."/>
            <person name="Yang W."/>
            <person name="Lou X."/>
            <person name="Chen J."/>
            <person name="Feng M."/>
            <person name="Jian J."/>
            <person name="Zhang X."/>
            <person name="Luo G."/>
            <person name="Jiang Y."/>
            <person name="Liu J."/>
            <person name="Wang Z."/>
            <person name="Sha Y."/>
            <person name="Zhang B."/>
            <person name="Wu H."/>
            <person name="Tang D."/>
            <person name="Shen Q."/>
            <person name="Xue P."/>
            <person name="Zou S."/>
            <person name="Wang X."/>
            <person name="Liu X."/>
            <person name="Wang F."/>
            <person name="Yang Y."/>
            <person name="An X."/>
            <person name="Dong Z."/>
            <person name="Zhang K."/>
            <person name="Zhang X."/>
            <person name="Luo M.C."/>
            <person name="Dvorak J."/>
            <person name="Tong Y."/>
            <person name="Wang J."/>
            <person name="Yang H."/>
            <person name="Li Z."/>
            <person name="Wang D."/>
            <person name="Zhang A."/>
            <person name="Wang J."/>
        </authorList>
    </citation>
    <scope>NUCLEOTIDE SEQUENCE</scope>
</reference>
<sequence>MDASLCLCSSDRCSDPTACPLPIQTEHGADFAQCDGKEENQAERGGVLQCGPCVCQAPLQGKALRAGEKEALRSRRTTGWAFLGKAVSRGEEPRSDIVAWSEDLRQLCVDPRAKAAVLADMDSIGKEAQLRGFEFAKAVTLVAEPFTVENGLLTPTFKVKRPQAKAYFTKELADISCLLAAAEVIQKTEDILYLFSLMIAAISSRLKNDCQGSNLQDKEQPQQP</sequence>
<dbReference type="GO" id="GO:0016020">
    <property type="term" value="C:membrane"/>
    <property type="evidence" value="ECO:0007669"/>
    <property type="project" value="TreeGrafter"/>
</dbReference>
<evidence type="ECO:0000256" key="2">
    <source>
        <dbReference type="ARBA" id="ARBA00022840"/>
    </source>
</evidence>
<organism evidence="3">
    <name type="scientific">Triticum urartu</name>
    <name type="common">Red wild einkorn</name>
    <name type="synonym">Crithodium urartu</name>
    <dbReference type="NCBI Taxonomy" id="4572"/>
    <lineage>
        <taxon>Eukaryota</taxon>
        <taxon>Viridiplantae</taxon>
        <taxon>Streptophyta</taxon>
        <taxon>Embryophyta</taxon>
        <taxon>Tracheophyta</taxon>
        <taxon>Spermatophyta</taxon>
        <taxon>Magnoliopsida</taxon>
        <taxon>Liliopsida</taxon>
        <taxon>Poales</taxon>
        <taxon>Poaceae</taxon>
        <taxon>BOP clade</taxon>
        <taxon>Pooideae</taxon>
        <taxon>Triticodae</taxon>
        <taxon>Triticeae</taxon>
        <taxon>Triticinae</taxon>
        <taxon>Triticum</taxon>
    </lineage>
</organism>
<dbReference type="EMBL" id="KD256937">
    <property type="protein sequence ID" value="EMS47729.1"/>
    <property type="molecule type" value="Genomic_DNA"/>
</dbReference>
<keyword evidence="2" id="KW-0067">ATP-binding</keyword>
<accession>M7ZI00</accession>